<evidence type="ECO:0000313" key="3">
    <source>
        <dbReference type="EMBL" id="SUZ98198.1"/>
    </source>
</evidence>
<dbReference type="PANTHER" id="PTHR21240">
    <property type="entry name" value="2-AMINO-3-CARBOXYLMUCONATE-6-SEMIALDEHYDE DECARBOXYLASE"/>
    <property type="match status" value="1"/>
</dbReference>
<dbReference type="GO" id="GO:0016831">
    <property type="term" value="F:carboxy-lyase activity"/>
    <property type="evidence" value="ECO:0007669"/>
    <property type="project" value="InterPro"/>
</dbReference>
<dbReference type="PANTHER" id="PTHR21240:SF28">
    <property type="entry name" value="ISO-OROTATE DECARBOXYLASE (EUROFUNG)"/>
    <property type="match status" value="1"/>
</dbReference>
<dbReference type="GO" id="GO:0005737">
    <property type="term" value="C:cytoplasm"/>
    <property type="evidence" value="ECO:0007669"/>
    <property type="project" value="TreeGrafter"/>
</dbReference>
<sequence>MTIAPSIDVHSHFYPRAFLDLIEKQGNRYSVRCSFEDPAGPVIEMNGHRLLPLDERYFDLEARLRSMDDQGVDMHALSLTIPMVYWAPRDLSRQLSEVFNDACMEAHEQYPDRFVGLAMLPMQEPSLAIAELGRVENHPAIRGVYMATRIGERELSDPEFFDVYERIEDLGLTIFLHPVTVVDPDRLKRFYLTNFIGNPTESAIAASHLIFGEVLDRFPKLSICLPHAGGSFPFLIGRISHGWSVRPECQHLERTPSDYLRRFHFDTITHSPSALEYLLQLVGADRVVMGSDFCFDMSYEQPVKIVIEHPSLDDEKRALILGENARRLLQLDKR</sequence>
<evidence type="ECO:0000256" key="1">
    <source>
        <dbReference type="ARBA" id="ARBA00023239"/>
    </source>
</evidence>
<gene>
    <name evidence="3" type="ORF">METZ01_LOCUS51052</name>
</gene>
<dbReference type="InterPro" id="IPR006680">
    <property type="entry name" value="Amidohydro-rel"/>
</dbReference>
<reference evidence="3" key="1">
    <citation type="submission" date="2018-05" db="EMBL/GenBank/DDBJ databases">
        <authorList>
            <person name="Lanie J.A."/>
            <person name="Ng W.-L."/>
            <person name="Kazmierczak K.M."/>
            <person name="Andrzejewski T.M."/>
            <person name="Davidsen T.M."/>
            <person name="Wayne K.J."/>
            <person name="Tettelin H."/>
            <person name="Glass J.I."/>
            <person name="Rusch D."/>
            <person name="Podicherti R."/>
            <person name="Tsui H.-C.T."/>
            <person name="Winkler M.E."/>
        </authorList>
    </citation>
    <scope>NUCLEOTIDE SEQUENCE</scope>
</reference>
<dbReference type="AlphaFoldDB" id="A0A381S4D7"/>
<name>A0A381S4D7_9ZZZZ</name>
<proteinExistence type="predicted"/>
<keyword evidence="1" id="KW-0456">Lyase</keyword>
<dbReference type="InterPro" id="IPR032466">
    <property type="entry name" value="Metal_Hydrolase"/>
</dbReference>
<feature type="domain" description="Amidohydrolase-related" evidence="2">
    <location>
        <begin position="7"/>
        <end position="330"/>
    </location>
</feature>
<dbReference type="Pfam" id="PF04909">
    <property type="entry name" value="Amidohydro_2"/>
    <property type="match status" value="1"/>
</dbReference>
<organism evidence="3">
    <name type="scientific">marine metagenome</name>
    <dbReference type="NCBI Taxonomy" id="408172"/>
    <lineage>
        <taxon>unclassified sequences</taxon>
        <taxon>metagenomes</taxon>
        <taxon>ecological metagenomes</taxon>
    </lineage>
</organism>
<dbReference type="EMBL" id="UINC01002581">
    <property type="protein sequence ID" value="SUZ98198.1"/>
    <property type="molecule type" value="Genomic_DNA"/>
</dbReference>
<dbReference type="SUPFAM" id="SSF51556">
    <property type="entry name" value="Metallo-dependent hydrolases"/>
    <property type="match status" value="1"/>
</dbReference>
<protein>
    <recommendedName>
        <fullName evidence="2">Amidohydrolase-related domain-containing protein</fullName>
    </recommendedName>
</protein>
<dbReference type="GO" id="GO:0016787">
    <property type="term" value="F:hydrolase activity"/>
    <property type="evidence" value="ECO:0007669"/>
    <property type="project" value="InterPro"/>
</dbReference>
<dbReference type="Gene3D" id="3.20.20.140">
    <property type="entry name" value="Metal-dependent hydrolases"/>
    <property type="match status" value="1"/>
</dbReference>
<accession>A0A381S4D7</accession>
<dbReference type="InterPro" id="IPR032465">
    <property type="entry name" value="ACMSD"/>
</dbReference>
<dbReference type="GO" id="GO:0019748">
    <property type="term" value="P:secondary metabolic process"/>
    <property type="evidence" value="ECO:0007669"/>
    <property type="project" value="TreeGrafter"/>
</dbReference>
<evidence type="ECO:0000259" key="2">
    <source>
        <dbReference type="Pfam" id="PF04909"/>
    </source>
</evidence>